<keyword evidence="3" id="KW-1185">Reference proteome</keyword>
<dbReference type="Pfam" id="PF06985">
    <property type="entry name" value="HET"/>
    <property type="match status" value="1"/>
</dbReference>
<organism evidence="2 3">
    <name type="scientific">Amorphotheca resinae ATCC 22711</name>
    <dbReference type="NCBI Taxonomy" id="857342"/>
    <lineage>
        <taxon>Eukaryota</taxon>
        <taxon>Fungi</taxon>
        <taxon>Dikarya</taxon>
        <taxon>Ascomycota</taxon>
        <taxon>Pezizomycotina</taxon>
        <taxon>Leotiomycetes</taxon>
        <taxon>Helotiales</taxon>
        <taxon>Amorphothecaceae</taxon>
        <taxon>Amorphotheca</taxon>
    </lineage>
</organism>
<name>A0A2T3B2T4_AMORE</name>
<dbReference type="RefSeq" id="XP_024721220.1">
    <property type="nucleotide sequence ID" value="XM_024864080.1"/>
</dbReference>
<dbReference type="EMBL" id="KZ679011">
    <property type="protein sequence ID" value="PSS18868.1"/>
    <property type="molecule type" value="Genomic_DNA"/>
</dbReference>
<dbReference type="AlphaFoldDB" id="A0A2T3B2T4"/>
<evidence type="ECO:0000313" key="2">
    <source>
        <dbReference type="EMBL" id="PSS18868.1"/>
    </source>
</evidence>
<evidence type="ECO:0000259" key="1">
    <source>
        <dbReference type="Pfam" id="PF06985"/>
    </source>
</evidence>
<dbReference type="InParanoid" id="A0A2T3B2T4"/>
<evidence type="ECO:0000313" key="3">
    <source>
        <dbReference type="Proteomes" id="UP000241818"/>
    </source>
</evidence>
<dbReference type="InterPro" id="IPR052895">
    <property type="entry name" value="HetReg/Transcr_Mod"/>
</dbReference>
<proteinExistence type="predicted"/>
<dbReference type="PANTHER" id="PTHR24148">
    <property type="entry name" value="ANKYRIN REPEAT DOMAIN-CONTAINING PROTEIN 39 HOMOLOG-RELATED"/>
    <property type="match status" value="1"/>
</dbReference>
<dbReference type="Proteomes" id="UP000241818">
    <property type="component" value="Unassembled WGS sequence"/>
</dbReference>
<dbReference type="InterPro" id="IPR010730">
    <property type="entry name" value="HET"/>
</dbReference>
<feature type="domain" description="Heterokaryon incompatibility" evidence="1">
    <location>
        <begin position="46"/>
        <end position="206"/>
    </location>
</feature>
<reference evidence="2 3" key="1">
    <citation type="journal article" date="2018" name="New Phytol.">
        <title>Comparative genomics and transcriptomics depict ericoid mycorrhizal fungi as versatile saprotrophs and plant mutualists.</title>
        <authorList>
            <person name="Martino E."/>
            <person name="Morin E."/>
            <person name="Grelet G.A."/>
            <person name="Kuo A."/>
            <person name="Kohler A."/>
            <person name="Daghino S."/>
            <person name="Barry K.W."/>
            <person name="Cichocki N."/>
            <person name="Clum A."/>
            <person name="Dockter R.B."/>
            <person name="Hainaut M."/>
            <person name="Kuo R.C."/>
            <person name="LaButti K."/>
            <person name="Lindahl B.D."/>
            <person name="Lindquist E.A."/>
            <person name="Lipzen A."/>
            <person name="Khouja H.R."/>
            <person name="Magnuson J."/>
            <person name="Murat C."/>
            <person name="Ohm R.A."/>
            <person name="Singer S.W."/>
            <person name="Spatafora J.W."/>
            <person name="Wang M."/>
            <person name="Veneault-Fourrey C."/>
            <person name="Henrissat B."/>
            <person name="Grigoriev I.V."/>
            <person name="Martin F.M."/>
            <person name="Perotto S."/>
        </authorList>
    </citation>
    <scope>NUCLEOTIDE SEQUENCE [LARGE SCALE GENOMIC DNA]</scope>
    <source>
        <strain evidence="2 3">ATCC 22711</strain>
    </source>
</reference>
<dbReference type="PANTHER" id="PTHR24148:SF64">
    <property type="entry name" value="HETEROKARYON INCOMPATIBILITY DOMAIN-CONTAINING PROTEIN"/>
    <property type="match status" value="1"/>
</dbReference>
<dbReference type="GeneID" id="36572161"/>
<dbReference type="OrthoDB" id="3744018at2759"/>
<accession>A0A2T3B2T4</accession>
<sequence length="628" mass="72024">MSQNIPKAFFSGTRSSFALIDPSTERYHRVLDRHGAFRSGLKMHVVISYVWSEWKDDPSDKLPDWTQLRERLLAVVGPRTPPALRRQTWNASCCWLDSKCINQDSEVDKMYWIPRMDEVYHEAECTVLLLRGFNLTVLMEVAQEMRCEFEGKVPFAERMLAPHSCVLTQSCTILPALTEERENDCLRVLRSFASGIWRRRAWIFQEILLSRNYLVSWSQSGWTSLANIGVIASILFRRQPKETWLDEFASWCRRLEYLRQYYSNHQFSDLSDANVLQMSSELEATVPCDKYYALCGVLRLKRVQYNSTHTADRALHAIIDALTQCGRLSWLYAIPPSVQGTGIRLMSNKMAPFVLTRLDGGKLMAKPRSISISKCIRGFDATQLGVVTYVQPLHRVLREVKDLLEKKKFNFDDILNHSSPSEVESLKYIPWLLRRTALEIVAPLLLEPAFGNICTVLSIPATLKTSIKMWIFIILLSFRDLEEYFRENLTAEHEPTTVSVVTSSAFSIRTHLERMQESFALVIWEEVDEEECRTSPLRRIAGLGFPEVQRGSKIYSLEADKNLLLAANPNRDNQEAGCAAFQGMIFQLELGEVIGPVPSSLFGGSWRPSRSGRRTHLTFELRDLEEDS</sequence>
<gene>
    <name evidence="2" type="ORF">M430DRAFT_19457</name>
</gene>
<protein>
    <recommendedName>
        <fullName evidence="1">Heterokaryon incompatibility domain-containing protein</fullName>
    </recommendedName>
</protein>